<dbReference type="EMBL" id="JACBZI010000001">
    <property type="protein sequence ID" value="NYI11042.1"/>
    <property type="molecule type" value="Genomic_DNA"/>
</dbReference>
<gene>
    <name evidence="1" type="ORF">BKA05_002557</name>
</gene>
<protein>
    <submittedName>
        <fullName evidence="1">Uncharacterized protein</fullName>
    </submittedName>
</protein>
<comment type="caution">
    <text evidence="1">The sequence shown here is derived from an EMBL/GenBank/DDBJ whole genome shotgun (WGS) entry which is preliminary data.</text>
</comment>
<dbReference type="AlphaFoldDB" id="A0A7Y9YH97"/>
<name>A0A7Y9YH97_9ACTN</name>
<accession>A0A7Y9YH97</accession>
<dbReference type="RefSeq" id="WP_179531789.1">
    <property type="nucleotide sequence ID" value="NZ_BAAAPP010000005.1"/>
</dbReference>
<keyword evidence="2" id="KW-1185">Reference proteome</keyword>
<reference evidence="1 2" key="1">
    <citation type="submission" date="2020-07" db="EMBL/GenBank/DDBJ databases">
        <title>Sequencing the genomes of 1000 actinobacteria strains.</title>
        <authorList>
            <person name="Klenk H.-P."/>
        </authorList>
    </citation>
    <scope>NUCLEOTIDE SEQUENCE [LARGE SCALE GENOMIC DNA]</scope>
    <source>
        <strain evidence="1 2">DSM 18248</strain>
    </source>
</reference>
<proteinExistence type="predicted"/>
<evidence type="ECO:0000313" key="2">
    <source>
        <dbReference type="Proteomes" id="UP000537326"/>
    </source>
</evidence>
<organism evidence="1 2">
    <name type="scientific">Nocardioides marinus</name>
    <dbReference type="NCBI Taxonomy" id="374514"/>
    <lineage>
        <taxon>Bacteria</taxon>
        <taxon>Bacillati</taxon>
        <taxon>Actinomycetota</taxon>
        <taxon>Actinomycetes</taxon>
        <taxon>Propionibacteriales</taxon>
        <taxon>Nocardioidaceae</taxon>
        <taxon>Nocardioides</taxon>
    </lineage>
</organism>
<dbReference type="Proteomes" id="UP000537326">
    <property type="component" value="Unassembled WGS sequence"/>
</dbReference>
<evidence type="ECO:0000313" key="1">
    <source>
        <dbReference type="EMBL" id="NYI11042.1"/>
    </source>
</evidence>
<sequence length="157" mass="16019">MKSENMRLAVVPVGAAVLGGVLWLSGIPLSNANGSSDGVLLESDGAQASLVVSDLAAGDAVTRSISISNPGSAPARLTMTESGDAASYDADGVNLVIEREGVRLYNGRLGAMSDVTTDQGWVPAGGRVSFTFTVSLPEDAPSLSASESVSYAWEIQS</sequence>